<dbReference type="Pfam" id="PF14595">
    <property type="entry name" value="Thioredoxin_9"/>
    <property type="match status" value="1"/>
</dbReference>
<dbReference type="SUPFAM" id="SSF52833">
    <property type="entry name" value="Thioredoxin-like"/>
    <property type="match status" value="1"/>
</dbReference>
<reference evidence="1 2" key="1">
    <citation type="submission" date="2020-08" db="EMBL/GenBank/DDBJ databases">
        <title>Genomic Encyclopedia of Type Strains, Phase IV (KMG-IV): sequencing the most valuable type-strain genomes for metagenomic binning, comparative biology and taxonomic classification.</title>
        <authorList>
            <person name="Goeker M."/>
        </authorList>
    </citation>
    <scope>NUCLEOTIDE SEQUENCE [LARGE SCALE GENOMIC DNA]</scope>
    <source>
        <strain evidence="1 2">DSM 29854</strain>
    </source>
</reference>
<gene>
    <name evidence="1" type="ORF">FHS90_000383</name>
</gene>
<keyword evidence="2" id="KW-1185">Reference proteome</keyword>
<evidence type="ECO:0000313" key="2">
    <source>
        <dbReference type="Proteomes" id="UP000563094"/>
    </source>
</evidence>
<organism evidence="1 2">
    <name type="scientific">Rufibacter quisquiliarum</name>
    <dbReference type="NCBI Taxonomy" id="1549639"/>
    <lineage>
        <taxon>Bacteria</taxon>
        <taxon>Pseudomonadati</taxon>
        <taxon>Bacteroidota</taxon>
        <taxon>Cytophagia</taxon>
        <taxon>Cytophagales</taxon>
        <taxon>Hymenobacteraceae</taxon>
        <taxon>Rufibacter</taxon>
    </lineage>
</organism>
<sequence length="212" mass="24188">MSHLPIQILNPLTYAEYRNLVERLVLEEKATGPEQTQERIVYTKLNLQRMKRGEKQIVLLPALGALLREHQPDWRWLVLVESWCGDAAQTLPAIAAIAAAVPTLELVIVLRDQNPHLMDTCLTNGSRSIPKLICEDRETGERLFTWGSRPETIQQQFLALKAEHPHLNKEELMQHLHTWYAKDRAQSVQLDLLTLAEATLVAAVPVQLDWVI</sequence>
<dbReference type="Proteomes" id="UP000563094">
    <property type="component" value="Unassembled WGS sequence"/>
</dbReference>
<dbReference type="Gene3D" id="3.40.30.10">
    <property type="entry name" value="Glutaredoxin"/>
    <property type="match status" value="1"/>
</dbReference>
<dbReference type="RefSeq" id="WP_182511341.1">
    <property type="nucleotide sequence ID" value="NZ_JACJIQ010000001.1"/>
</dbReference>
<dbReference type="InterPro" id="IPR036249">
    <property type="entry name" value="Thioredoxin-like_sf"/>
</dbReference>
<name>A0A839GL11_9BACT</name>
<dbReference type="AlphaFoldDB" id="A0A839GL11"/>
<evidence type="ECO:0000313" key="1">
    <source>
        <dbReference type="EMBL" id="MBA9075686.1"/>
    </source>
</evidence>
<proteinExistence type="predicted"/>
<accession>A0A839GL11</accession>
<dbReference type="EMBL" id="JACJIQ010000001">
    <property type="protein sequence ID" value="MBA9075686.1"/>
    <property type="molecule type" value="Genomic_DNA"/>
</dbReference>
<comment type="caution">
    <text evidence="1">The sequence shown here is derived from an EMBL/GenBank/DDBJ whole genome shotgun (WGS) entry which is preliminary data.</text>
</comment>
<evidence type="ECO:0008006" key="3">
    <source>
        <dbReference type="Google" id="ProtNLM"/>
    </source>
</evidence>
<protein>
    <recommendedName>
        <fullName evidence="3">Thioredoxin</fullName>
    </recommendedName>
</protein>